<keyword evidence="2" id="KW-0472">Membrane</keyword>
<protein>
    <submittedName>
        <fullName evidence="3">Membrane protein</fullName>
    </submittedName>
</protein>
<feature type="transmembrane region" description="Helical" evidence="2">
    <location>
        <begin position="82"/>
        <end position="103"/>
    </location>
</feature>
<dbReference type="Proteomes" id="UP000037594">
    <property type="component" value="Unassembled WGS sequence"/>
</dbReference>
<feature type="compositionally biased region" description="Basic and acidic residues" evidence="1">
    <location>
        <begin position="122"/>
        <end position="137"/>
    </location>
</feature>
<dbReference type="EMBL" id="LFOD01000015">
    <property type="protein sequence ID" value="KMV17140.1"/>
    <property type="molecule type" value="Genomic_DNA"/>
</dbReference>
<evidence type="ECO:0000313" key="3">
    <source>
        <dbReference type="EMBL" id="KMV17140.1"/>
    </source>
</evidence>
<accession>A0A0J8U9R9</accession>
<sequence length="137" mass="14384">MMTTQQKTINEPSTAQLLGQLQEQTTRLVRDELRLAQREFQESARHAGIGAGLISAAGLLAVLGLMTAIAAAVAAISLVLPVWAAAIIVAAVLFIGAAVAAMVSRSHAKQVPPPAAQSVDSVKQDLDELKEARHGQR</sequence>
<evidence type="ECO:0000256" key="2">
    <source>
        <dbReference type="SAM" id="Phobius"/>
    </source>
</evidence>
<dbReference type="AlphaFoldDB" id="A0A0J8U9R9"/>
<reference evidence="4 6" key="2">
    <citation type="submission" date="2016-06" db="EMBL/GenBank/DDBJ databases">
        <authorList>
            <person name="Kjaerup R.B."/>
            <person name="Dalgaard T.S."/>
            <person name="Juul-Madsen H.R."/>
        </authorList>
    </citation>
    <scope>NUCLEOTIDE SEQUENCE [LARGE SCALE GENOMIC DNA]</scope>
    <source>
        <strain evidence="4 6">ACS1953</strain>
    </source>
</reference>
<keyword evidence="2" id="KW-0812">Transmembrane</keyword>
<dbReference type="Proteomes" id="UP000093779">
    <property type="component" value="Unassembled WGS sequence"/>
</dbReference>
<feature type="region of interest" description="Disordered" evidence="1">
    <location>
        <begin position="109"/>
        <end position="137"/>
    </location>
</feature>
<gene>
    <name evidence="4" type="ORF">A5726_12750</name>
    <name evidence="3" type="ORF">ACT17_17205</name>
</gene>
<evidence type="ECO:0000256" key="1">
    <source>
        <dbReference type="SAM" id="MobiDB-lite"/>
    </source>
</evidence>
<proteinExistence type="predicted"/>
<reference evidence="3 5" key="1">
    <citation type="submission" date="2015-06" db="EMBL/GenBank/DDBJ databases">
        <title>Genome sequence of Mycobacterium conceptionense strain MLE.</title>
        <authorList>
            <person name="Greninger A.L."/>
            <person name="Cunningham G."/>
            <person name="Chiu C.Y."/>
            <person name="Miller S."/>
        </authorList>
    </citation>
    <scope>NUCLEOTIDE SEQUENCE [LARGE SCALE GENOMIC DNA]</scope>
    <source>
        <strain evidence="3 5">MLE</strain>
    </source>
</reference>
<evidence type="ECO:0000313" key="4">
    <source>
        <dbReference type="EMBL" id="OBF22306.1"/>
    </source>
</evidence>
<evidence type="ECO:0000313" key="5">
    <source>
        <dbReference type="Proteomes" id="UP000037594"/>
    </source>
</evidence>
<dbReference type="InterPro" id="IPR009937">
    <property type="entry name" value="Phage_holin_3_6"/>
</dbReference>
<feature type="transmembrane region" description="Helical" evidence="2">
    <location>
        <begin position="47"/>
        <end position="76"/>
    </location>
</feature>
<evidence type="ECO:0000313" key="6">
    <source>
        <dbReference type="Proteomes" id="UP000093779"/>
    </source>
</evidence>
<dbReference type="EMBL" id="LZHX01000044">
    <property type="protein sequence ID" value="OBF22306.1"/>
    <property type="molecule type" value="Genomic_DNA"/>
</dbReference>
<name>A0A0J8U9R9_9MYCO</name>
<comment type="caution">
    <text evidence="3">The sequence shown here is derived from an EMBL/GenBank/DDBJ whole genome shotgun (WGS) entry which is preliminary data.</text>
</comment>
<dbReference type="Pfam" id="PF07332">
    <property type="entry name" value="Phage_holin_3_6"/>
    <property type="match status" value="1"/>
</dbReference>
<keyword evidence="2" id="KW-1133">Transmembrane helix</keyword>
<organism evidence="3 5">
    <name type="scientific">Mycolicibacterium conceptionense</name>
    <dbReference type="NCBI Taxonomy" id="451644"/>
    <lineage>
        <taxon>Bacteria</taxon>
        <taxon>Bacillati</taxon>
        <taxon>Actinomycetota</taxon>
        <taxon>Actinomycetes</taxon>
        <taxon>Mycobacteriales</taxon>
        <taxon>Mycobacteriaceae</taxon>
        <taxon>Mycolicibacterium</taxon>
    </lineage>
</organism>
<dbReference type="PATRIC" id="fig|451644.5.peg.3558"/>